<feature type="compositionally biased region" description="Basic and acidic residues" evidence="3">
    <location>
        <begin position="75"/>
        <end position="86"/>
    </location>
</feature>
<feature type="transmembrane region" description="Helical" evidence="4">
    <location>
        <begin position="108"/>
        <end position="130"/>
    </location>
</feature>
<feature type="compositionally biased region" description="Low complexity" evidence="3">
    <location>
        <begin position="277"/>
        <end position="293"/>
    </location>
</feature>
<dbReference type="EMBL" id="BORW01000001">
    <property type="protein sequence ID" value="GIO65632.1"/>
    <property type="molecule type" value="Genomic_DNA"/>
</dbReference>
<evidence type="ECO:0000256" key="4">
    <source>
        <dbReference type="SAM" id="Phobius"/>
    </source>
</evidence>
<evidence type="ECO:0000313" key="7">
    <source>
        <dbReference type="Proteomes" id="UP000680638"/>
    </source>
</evidence>
<organism evidence="6 7">
    <name type="scientific">Paenibacillus cookii</name>
    <dbReference type="NCBI Taxonomy" id="157839"/>
    <lineage>
        <taxon>Bacteria</taxon>
        <taxon>Bacillati</taxon>
        <taxon>Bacillota</taxon>
        <taxon>Bacilli</taxon>
        <taxon>Bacillales</taxon>
        <taxon>Paenibacillaceae</taxon>
        <taxon>Paenibacillus</taxon>
    </lineage>
</organism>
<feature type="region of interest" description="Disordered" evidence="3">
    <location>
        <begin position="75"/>
        <end position="98"/>
    </location>
</feature>
<feature type="domain" description="Putative zinc-finger" evidence="5">
    <location>
        <begin position="3"/>
        <end position="36"/>
    </location>
</feature>
<feature type="compositionally biased region" description="Polar residues" evidence="3">
    <location>
        <begin position="417"/>
        <end position="426"/>
    </location>
</feature>
<name>A0ABQ4LQW7_9BACL</name>
<feature type="compositionally biased region" description="Basic and acidic residues" evidence="3">
    <location>
        <begin position="427"/>
        <end position="437"/>
    </location>
</feature>
<sequence>MKCPEVVEWMHRYLDYDLSEEETVQLYEHLKHCPECTETFRMLKSLSRDLEDLPKVTPKFSIVDAIMPQLEAIDQARQEKSASREEEPAEMVPVPARPARKSKFRNSIVGRTAMGAVAAVIILGVAIYNYSPKHLSTAEEPAFKEAGQKTAESATSSADSTTGSGGERQDVEPKQEMLYRSDGGSEPAQEDAGAGDSGMTEMKAQDASPPEEPAKEQPARSETPADQQNSKDARSAGTETEATAPKDDAAAKKQVPPGDLKPKQNYAQKPAEDAANQDKTAANQDKAAANQDQTAEDQGKATASGNAGGDGGASGASGASQDSAQGQAVAPDHPDQEKSLADEKITMGISSIKTAAVQINSPDGKYAASVEDRKLVIYALSDQDGQKKAVKTIDLPGNWVTGVWSADSTVFTYQTADDQGTTTSKTYRVDDSKVSNP</sequence>
<dbReference type="InterPro" id="IPR041916">
    <property type="entry name" value="Anti_sigma_zinc_sf"/>
</dbReference>
<keyword evidence="4" id="KW-1133">Transmembrane helix</keyword>
<evidence type="ECO:0000313" key="6">
    <source>
        <dbReference type="EMBL" id="GIO65632.1"/>
    </source>
</evidence>
<evidence type="ECO:0000259" key="5">
    <source>
        <dbReference type="Pfam" id="PF13490"/>
    </source>
</evidence>
<evidence type="ECO:0000256" key="2">
    <source>
        <dbReference type="ARBA" id="ARBA00024438"/>
    </source>
</evidence>
<evidence type="ECO:0000256" key="3">
    <source>
        <dbReference type="SAM" id="MobiDB-lite"/>
    </source>
</evidence>
<dbReference type="Pfam" id="PF13490">
    <property type="entry name" value="zf-HC2"/>
    <property type="match status" value="1"/>
</dbReference>
<feature type="region of interest" description="Disordered" evidence="3">
    <location>
        <begin position="417"/>
        <end position="437"/>
    </location>
</feature>
<comment type="similarity">
    <text evidence="1">Belongs to the zinc-associated anti-sigma factor (ZAS) superfamily. Anti-sigma-W factor family.</text>
</comment>
<feature type="compositionally biased region" description="Low complexity" evidence="3">
    <location>
        <begin position="316"/>
        <end position="328"/>
    </location>
</feature>
<feature type="region of interest" description="Disordered" evidence="3">
    <location>
        <begin position="142"/>
        <end position="345"/>
    </location>
</feature>
<gene>
    <name evidence="6" type="ORF">J21TS3_04530</name>
</gene>
<feature type="compositionally biased region" description="Basic and acidic residues" evidence="3">
    <location>
        <begin position="167"/>
        <end position="179"/>
    </location>
</feature>
<feature type="compositionally biased region" description="Gly residues" evidence="3">
    <location>
        <begin position="306"/>
        <end position="315"/>
    </location>
</feature>
<feature type="compositionally biased region" description="Basic and acidic residues" evidence="3">
    <location>
        <begin position="332"/>
        <end position="345"/>
    </location>
</feature>
<dbReference type="Gene3D" id="1.10.10.1320">
    <property type="entry name" value="Anti-sigma factor, zinc-finger domain"/>
    <property type="match status" value="1"/>
</dbReference>
<protein>
    <recommendedName>
        <fullName evidence="2">Anti-sigma-W factor RsiW</fullName>
    </recommendedName>
</protein>
<accession>A0ABQ4LQW7</accession>
<reference evidence="6 7" key="1">
    <citation type="submission" date="2021-03" db="EMBL/GenBank/DDBJ databases">
        <title>Antimicrobial resistance genes in bacteria isolated from Japanese honey, and their potential for conferring macrolide and lincosamide resistance in the American foulbrood pathogen Paenibacillus larvae.</title>
        <authorList>
            <person name="Okamoto M."/>
            <person name="Kumagai M."/>
            <person name="Kanamori H."/>
            <person name="Takamatsu D."/>
        </authorList>
    </citation>
    <scope>NUCLEOTIDE SEQUENCE [LARGE SCALE GENOMIC DNA]</scope>
    <source>
        <strain evidence="6 7">J21TS3</strain>
    </source>
</reference>
<dbReference type="InterPro" id="IPR027383">
    <property type="entry name" value="Znf_put"/>
</dbReference>
<dbReference type="Proteomes" id="UP000680638">
    <property type="component" value="Unassembled WGS sequence"/>
</dbReference>
<keyword evidence="7" id="KW-1185">Reference proteome</keyword>
<keyword evidence="4" id="KW-0812">Transmembrane</keyword>
<proteinExistence type="inferred from homology"/>
<feature type="compositionally biased region" description="Low complexity" evidence="3">
    <location>
        <begin position="150"/>
        <end position="162"/>
    </location>
</feature>
<evidence type="ECO:0000256" key="1">
    <source>
        <dbReference type="ARBA" id="ARBA00024353"/>
    </source>
</evidence>
<comment type="caution">
    <text evidence="6">The sequence shown here is derived from an EMBL/GenBank/DDBJ whole genome shotgun (WGS) entry which is preliminary data.</text>
</comment>
<keyword evidence="4" id="KW-0472">Membrane</keyword>
<dbReference type="RefSeq" id="WP_212947265.1">
    <property type="nucleotide sequence ID" value="NZ_BORW01000001.1"/>
</dbReference>